<dbReference type="RefSeq" id="WP_189419100.1">
    <property type="nucleotide sequence ID" value="NZ_BMYZ01000002.1"/>
</dbReference>
<gene>
    <name evidence="2" type="ORF">GCM10011613_24980</name>
</gene>
<evidence type="ECO:0000313" key="2">
    <source>
        <dbReference type="EMBL" id="GGY79178.1"/>
    </source>
</evidence>
<dbReference type="Pfam" id="PF11130">
    <property type="entry name" value="TraC_F_IV"/>
    <property type="match status" value="1"/>
</dbReference>
<dbReference type="Proteomes" id="UP000619761">
    <property type="component" value="Unassembled WGS sequence"/>
</dbReference>
<name>A0ABQ3B4Z7_9GAMM</name>
<accession>A0ABQ3B4Z7</accession>
<evidence type="ECO:0000256" key="1">
    <source>
        <dbReference type="SAM" id="MobiDB-lite"/>
    </source>
</evidence>
<feature type="region of interest" description="Disordered" evidence="1">
    <location>
        <begin position="314"/>
        <end position="334"/>
    </location>
</feature>
<dbReference type="InterPro" id="IPR022303">
    <property type="entry name" value="Conjug_Trfer_ATPase"/>
</dbReference>
<dbReference type="Gene3D" id="1.10.8.730">
    <property type="match status" value="1"/>
</dbReference>
<proteinExistence type="predicted"/>
<dbReference type="InterPro" id="IPR027417">
    <property type="entry name" value="P-loop_NTPase"/>
</dbReference>
<evidence type="ECO:0000313" key="3">
    <source>
        <dbReference type="Proteomes" id="UP000619761"/>
    </source>
</evidence>
<feature type="compositionally biased region" description="Basic and acidic residues" evidence="1">
    <location>
        <begin position="318"/>
        <end position="327"/>
    </location>
</feature>
<dbReference type="NCBIfam" id="TIGR03744">
    <property type="entry name" value="traC_PFL_4706"/>
    <property type="match status" value="1"/>
</dbReference>
<dbReference type="Gene3D" id="3.40.50.300">
    <property type="entry name" value="P-loop containing nucleotide triphosphate hydrolases"/>
    <property type="match status" value="1"/>
</dbReference>
<reference evidence="3" key="1">
    <citation type="journal article" date="2019" name="Int. J. Syst. Evol. Microbiol.">
        <title>The Global Catalogue of Microorganisms (GCM) 10K type strain sequencing project: providing services to taxonomists for standard genome sequencing and annotation.</title>
        <authorList>
            <consortium name="The Broad Institute Genomics Platform"/>
            <consortium name="The Broad Institute Genome Sequencing Center for Infectious Disease"/>
            <person name="Wu L."/>
            <person name="Ma J."/>
        </authorList>
    </citation>
    <scope>NUCLEOTIDE SEQUENCE [LARGE SCALE GENOMIC DNA]</scope>
    <source>
        <strain evidence="3">KCTC 32239</strain>
    </source>
</reference>
<comment type="caution">
    <text evidence="2">The sequence shown here is derived from an EMBL/GenBank/DDBJ whole genome shotgun (WGS) entry which is preliminary data.</text>
</comment>
<protein>
    <submittedName>
        <fullName evidence="2">Conjugative transfer ATPase, PFL_4706 family protein</fullName>
    </submittedName>
</protein>
<dbReference type="InterPro" id="IPR025955">
    <property type="entry name" value="TraC/Conjuga_ATPase"/>
</dbReference>
<dbReference type="SUPFAM" id="SSF52540">
    <property type="entry name" value="P-loop containing nucleoside triphosphate hydrolases"/>
    <property type="match status" value="1"/>
</dbReference>
<dbReference type="EMBL" id="BMYZ01000002">
    <property type="protein sequence ID" value="GGY79178.1"/>
    <property type="molecule type" value="Genomic_DNA"/>
</dbReference>
<keyword evidence="3" id="KW-1185">Reference proteome</keyword>
<sequence>MNFDINPVALIKDLLKGSTLNGGPQITDEDLKPAYKNNRSITGLLPWMDIVEEDKILLSDARTVAAVYDITPIATEARSDEHLQNIRDSINAFVGGTFEEHAMAPWVVSTYCWCDNDEFRGLTDRLLTHSIRMHAMRDAKLTPYSEHFINNVFGPHVRDMSAPYGLFKDPLNGRQWGGSKRKVYLVFYRRQLTGIQRRKGMTAIRELENQCKRVSQMLKAAGIDSKRLQGEAIRNWLFRWGNPSPKVTNGDKDAWLAMNPYCTDEMKTAEFDLSADVMSRDIRGDKKTKCWYFDGMPHTVLSVERMTRVPEVGQTSAERYESKEERSGPNARTSCFIDELPKGSMLIVTYVAQPQNAIRKHLEKLEKNSRGDTPEAEATRIEVKAARAQIARGNKLYPYSMAIALRADDDDDMEDAILEADTLLMKKNFQIIDPEYDQFRLDRYIRFLPCAYDTTLDQVNIRQRIIYTNHLANILPFYGRGIGTGNPCIVAYNRGGEDFSCDPLLQGDRAKNAHLFLFGPTGAGKSASLVYLQMLITAVYNPRWVVVEAGNSFGLLSNYFKKHGKSVVDIVLRPGQAPSIAPFKPAMDLIDPSGNVIQLTSIVEDVLVGDAELDEADKGDSEDEVVSRDILGEMLIIARLMVTGGEHKEEQRMNRSDLGLLKKALLDAAIQSRLSGSNDCLPSQVIACLREQIKERPQLAQRITEMADAMELFCDGFAGELFNRPGEEMPDADYIRIEMGALASGNDTNDKLSVAYISIINQVIARAQRTQRDGRPTINLTDEAHVLTTNPLLAKYLVVVSKLLGRRMGLWLWQATQNMKDYPDESEKMLAMFEWWMCLFIDQGELANIERFKKLSPDQRSMLLSTRKASGKYTEGVIMSDNVQGLFRIVPPGLCLALGQTEKEEKRERMKLMRLHNIDETAAAEMIGEQIAERRRMQAMAA</sequence>
<organism evidence="2 3">
    <name type="scientific">Cellvibrio zantedeschiae</name>
    <dbReference type="NCBI Taxonomy" id="1237077"/>
    <lineage>
        <taxon>Bacteria</taxon>
        <taxon>Pseudomonadati</taxon>
        <taxon>Pseudomonadota</taxon>
        <taxon>Gammaproteobacteria</taxon>
        <taxon>Cellvibrionales</taxon>
        <taxon>Cellvibrionaceae</taxon>
        <taxon>Cellvibrio</taxon>
    </lineage>
</organism>